<accession>A0ABX7NR85</accession>
<dbReference type="InterPro" id="IPR000297">
    <property type="entry name" value="PPIase_PpiC"/>
</dbReference>
<dbReference type="EMBL" id="CP071090">
    <property type="protein sequence ID" value="QSQ20859.1"/>
    <property type="molecule type" value="Genomic_DNA"/>
</dbReference>
<dbReference type="Gene3D" id="3.10.50.40">
    <property type="match status" value="1"/>
</dbReference>
<evidence type="ECO:0000256" key="1">
    <source>
        <dbReference type="PROSITE-ProRule" id="PRU00278"/>
    </source>
</evidence>
<dbReference type="GO" id="GO:0016853">
    <property type="term" value="F:isomerase activity"/>
    <property type="evidence" value="ECO:0007669"/>
    <property type="project" value="UniProtKB-KW"/>
</dbReference>
<sequence>MSAPVRLLTLALLVPAACGRTPQEGHADFDLHHTRQAGGQAVARWSGDAVTAEELSQRFEEMSPALRERYTDARARREYVESVARFELLVRDALARGLQDDPEVVEATKRALVNRLMRAQLEEASVQVTDAELEAAYAARRDDFVRPEAVRLSHVFLAAPRPDAARVADARKRAEALLARAKALPEGDFAGFGTLARENSEEPRTAPLDGDLRFLSDDALAHTYGAEVATAARALTTEGALSGVVQTDAGLHLLKLRARRPALNLTLDDVREELRVRLEGEKRSRAWAAYLARVEKGLSLSVDTEVLAKVPLDVAAPMKKPSGPLPGTVPAP</sequence>
<reference evidence="3 4" key="1">
    <citation type="submission" date="2021-02" db="EMBL/GenBank/DDBJ databases">
        <title>De Novo genome assembly of isolated myxobacteria.</title>
        <authorList>
            <person name="Stevens D.C."/>
        </authorList>
    </citation>
    <scope>NUCLEOTIDE SEQUENCE [LARGE SCALE GENOMIC DNA]</scope>
    <source>
        <strain evidence="4">SCPEA02</strain>
    </source>
</reference>
<protein>
    <submittedName>
        <fullName evidence="3">Peptidyl-prolyl cis-trans isomerase</fullName>
    </submittedName>
</protein>
<dbReference type="SUPFAM" id="SSF109998">
    <property type="entry name" value="Triger factor/SurA peptide-binding domain-like"/>
    <property type="match status" value="1"/>
</dbReference>
<proteinExistence type="predicted"/>
<dbReference type="PANTHER" id="PTHR47245:SF2">
    <property type="entry name" value="PEPTIDYL-PROLYL CIS-TRANS ISOMERASE HP_0175-RELATED"/>
    <property type="match status" value="1"/>
</dbReference>
<keyword evidence="4" id="KW-1185">Reference proteome</keyword>
<evidence type="ECO:0000313" key="4">
    <source>
        <dbReference type="Proteomes" id="UP000662747"/>
    </source>
</evidence>
<dbReference type="Pfam" id="PF13145">
    <property type="entry name" value="Rotamase_2"/>
    <property type="match status" value="1"/>
</dbReference>
<organism evidence="3 4">
    <name type="scientific">Pyxidicoccus parkwayensis</name>
    <dbReference type="NCBI Taxonomy" id="2813578"/>
    <lineage>
        <taxon>Bacteria</taxon>
        <taxon>Pseudomonadati</taxon>
        <taxon>Myxococcota</taxon>
        <taxon>Myxococcia</taxon>
        <taxon>Myxococcales</taxon>
        <taxon>Cystobacterineae</taxon>
        <taxon>Myxococcaceae</taxon>
        <taxon>Pyxidicoccus</taxon>
    </lineage>
</organism>
<dbReference type="PANTHER" id="PTHR47245">
    <property type="entry name" value="PEPTIDYLPROLYL ISOMERASE"/>
    <property type="match status" value="1"/>
</dbReference>
<dbReference type="InterPro" id="IPR027304">
    <property type="entry name" value="Trigger_fact/SurA_dom_sf"/>
</dbReference>
<evidence type="ECO:0000259" key="2">
    <source>
        <dbReference type="PROSITE" id="PS50198"/>
    </source>
</evidence>
<dbReference type="InterPro" id="IPR050245">
    <property type="entry name" value="PrsA_foldase"/>
</dbReference>
<keyword evidence="1" id="KW-0697">Rotamase</keyword>
<evidence type="ECO:0000313" key="3">
    <source>
        <dbReference type="EMBL" id="QSQ20859.1"/>
    </source>
</evidence>
<dbReference type="Proteomes" id="UP000662747">
    <property type="component" value="Chromosome"/>
</dbReference>
<name>A0ABX7NR85_9BACT</name>
<dbReference type="InterPro" id="IPR046357">
    <property type="entry name" value="PPIase_dom_sf"/>
</dbReference>
<keyword evidence="1 3" id="KW-0413">Isomerase</keyword>
<gene>
    <name evidence="3" type="ORF">JY651_37390</name>
</gene>
<dbReference type="SUPFAM" id="SSF54534">
    <property type="entry name" value="FKBP-like"/>
    <property type="match status" value="1"/>
</dbReference>
<dbReference type="RefSeq" id="WP_206722439.1">
    <property type="nucleotide sequence ID" value="NZ_CP071090.1"/>
</dbReference>
<dbReference type="PROSITE" id="PS50198">
    <property type="entry name" value="PPIC_PPIASE_2"/>
    <property type="match status" value="1"/>
</dbReference>
<feature type="domain" description="PpiC" evidence="2">
    <location>
        <begin position="147"/>
        <end position="258"/>
    </location>
</feature>